<feature type="region of interest" description="Disordered" evidence="1">
    <location>
        <begin position="239"/>
        <end position="306"/>
    </location>
</feature>
<dbReference type="EMBL" id="JARAOO010000009">
    <property type="protein sequence ID" value="KAJ7957531.1"/>
    <property type="molecule type" value="Genomic_DNA"/>
</dbReference>
<sequence length="378" mass="40540">MALPLGKLAILVGAGIFGSVLAKEGRLSDASNFVSGAFKIVLKQVRRDDSSPSASASAKKPPSDALLAQVNSLRQELQLLARDRTITIVNASGTGARKYGTIIVVVVVGYGYIWWKGWRLPDMMFASRRSLSDACTSIAKQLENVYASIAATKRKLSSRMDGLDSSLDECAALTEDTREEVSVVRGRADMIGVDVKSVHFAVRTLETKISRIEEKQDLTNDGVKRLCDYAWNLENSKTTERIEASPSSSSRPALELPPVTPSSRATASGSSRLSLELPPVTPSSRIGSLPPDLSPEPPSPSYSYGSQEVIGGISEVVNSSSRREVFNRIPPAEVKTNGSSSSGLFGLRLPGISAPFLTRTRSATNSILQHSRSSSQQA</sequence>
<feature type="domain" description="DUF1664" evidence="3">
    <location>
        <begin position="97"/>
        <end position="216"/>
    </location>
</feature>
<name>A0AAD7LG23_QUISA</name>
<feature type="compositionally biased region" description="Polar residues" evidence="1">
    <location>
        <begin position="261"/>
        <end position="273"/>
    </location>
</feature>
<evidence type="ECO:0000256" key="1">
    <source>
        <dbReference type="SAM" id="MobiDB-lite"/>
    </source>
</evidence>
<dbReference type="AlphaFoldDB" id="A0AAD7LG23"/>
<gene>
    <name evidence="4" type="ORF">O6P43_023826</name>
</gene>
<dbReference type="Proteomes" id="UP001163823">
    <property type="component" value="Chromosome 9"/>
</dbReference>
<accession>A0AAD7LG23</accession>
<evidence type="ECO:0000313" key="5">
    <source>
        <dbReference type="Proteomes" id="UP001163823"/>
    </source>
</evidence>
<evidence type="ECO:0000256" key="2">
    <source>
        <dbReference type="SAM" id="SignalP"/>
    </source>
</evidence>
<keyword evidence="5" id="KW-1185">Reference proteome</keyword>
<comment type="caution">
    <text evidence="4">The sequence shown here is derived from an EMBL/GenBank/DDBJ whole genome shotgun (WGS) entry which is preliminary data.</text>
</comment>
<dbReference type="PANTHER" id="PTHR47289:SF2">
    <property type="entry name" value="TRANSCRIPTION FACTOR, PUTATIVE (DUF1664)-RELATED"/>
    <property type="match status" value="1"/>
</dbReference>
<organism evidence="4 5">
    <name type="scientific">Quillaja saponaria</name>
    <name type="common">Soap bark tree</name>
    <dbReference type="NCBI Taxonomy" id="32244"/>
    <lineage>
        <taxon>Eukaryota</taxon>
        <taxon>Viridiplantae</taxon>
        <taxon>Streptophyta</taxon>
        <taxon>Embryophyta</taxon>
        <taxon>Tracheophyta</taxon>
        <taxon>Spermatophyta</taxon>
        <taxon>Magnoliopsida</taxon>
        <taxon>eudicotyledons</taxon>
        <taxon>Gunneridae</taxon>
        <taxon>Pentapetalae</taxon>
        <taxon>rosids</taxon>
        <taxon>fabids</taxon>
        <taxon>Fabales</taxon>
        <taxon>Quillajaceae</taxon>
        <taxon>Quillaja</taxon>
    </lineage>
</organism>
<keyword evidence="2" id="KW-0732">Signal</keyword>
<dbReference type="PANTHER" id="PTHR47289">
    <property type="entry name" value="TRANSCRIPTION FACTOR, PUTATIVE (DUF1664)-RELATED"/>
    <property type="match status" value="1"/>
</dbReference>
<protein>
    <submittedName>
        <fullName evidence="4">BZIP transcription factor, putative (DUF1664)</fullName>
    </submittedName>
</protein>
<dbReference type="KEGG" id="qsa:O6P43_023826"/>
<dbReference type="Pfam" id="PF07889">
    <property type="entry name" value="DUF1664"/>
    <property type="match status" value="1"/>
</dbReference>
<proteinExistence type="predicted"/>
<dbReference type="InterPro" id="IPR012458">
    <property type="entry name" value="DUF1664"/>
</dbReference>
<reference evidence="4" key="1">
    <citation type="journal article" date="2023" name="Science">
        <title>Elucidation of the pathway for biosynthesis of saponin adjuvants from the soapbark tree.</title>
        <authorList>
            <person name="Reed J."/>
            <person name="Orme A."/>
            <person name="El-Demerdash A."/>
            <person name="Owen C."/>
            <person name="Martin L.B.B."/>
            <person name="Misra R.C."/>
            <person name="Kikuchi S."/>
            <person name="Rejzek M."/>
            <person name="Martin A.C."/>
            <person name="Harkess A."/>
            <person name="Leebens-Mack J."/>
            <person name="Louveau T."/>
            <person name="Stephenson M.J."/>
            <person name="Osbourn A."/>
        </authorList>
    </citation>
    <scope>NUCLEOTIDE SEQUENCE</scope>
    <source>
        <strain evidence="4">S10</strain>
    </source>
</reference>
<evidence type="ECO:0000259" key="3">
    <source>
        <dbReference type="Pfam" id="PF07889"/>
    </source>
</evidence>
<feature type="signal peptide" evidence="2">
    <location>
        <begin position="1"/>
        <end position="22"/>
    </location>
</feature>
<evidence type="ECO:0000313" key="4">
    <source>
        <dbReference type="EMBL" id="KAJ7957531.1"/>
    </source>
</evidence>
<feature type="chain" id="PRO_5042180835" evidence="2">
    <location>
        <begin position="23"/>
        <end position="378"/>
    </location>
</feature>